<accession>A0A1E4TB81</accession>
<keyword evidence="2" id="KW-1185">Reference proteome</keyword>
<organism evidence="1 2">
    <name type="scientific">Tortispora caseinolytica NRRL Y-17796</name>
    <dbReference type="NCBI Taxonomy" id="767744"/>
    <lineage>
        <taxon>Eukaryota</taxon>
        <taxon>Fungi</taxon>
        <taxon>Dikarya</taxon>
        <taxon>Ascomycota</taxon>
        <taxon>Saccharomycotina</taxon>
        <taxon>Trigonopsidomycetes</taxon>
        <taxon>Trigonopsidales</taxon>
        <taxon>Trigonopsidaceae</taxon>
        <taxon>Tortispora</taxon>
    </lineage>
</organism>
<protein>
    <submittedName>
        <fullName evidence="1">Uncharacterized protein</fullName>
    </submittedName>
</protein>
<evidence type="ECO:0000313" key="1">
    <source>
        <dbReference type="EMBL" id="ODV88963.1"/>
    </source>
</evidence>
<name>A0A1E4TB81_9ASCO</name>
<proteinExistence type="predicted"/>
<gene>
    <name evidence="1" type="ORF">CANCADRAFT_132419</name>
</gene>
<evidence type="ECO:0000313" key="2">
    <source>
        <dbReference type="Proteomes" id="UP000095023"/>
    </source>
</evidence>
<reference evidence="2" key="1">
    <citation type="submission" date="2016-02" db="EMBL/GenBank/DDBJ databases">
        <title>Comparative genomics of biotechnologically important yeasts.</title>
        <authorList>
            <consortium name="DOE Joint Genome Institute"/>
            <person name="Riley R."/>
            <person name="Haridas S."/>
            <person name="Wolfe K.H."/>
            <person name="Lopes M.R."/>
            <person name="Hittinger C.T."/>
            <person name="Goker M."/>
            <person name="Salamov A."/>
            <person name="Wisecaver J."/>
            <person name="Long T.M."/>
            <person name="Aerts A.L."/>
            <person name="Barry K."/>
            <person name="Choi C."/>
            <person name="Clum A."/>
            <person name="Coughlan A.Y."/>
            <person name="Deshpande S."/>
            <person name="Douglass A.P."/>
            <person name="Hanson S.J."/>
            <person name="Klenk H.-P."/>
            <person name="Labutti K."/>
            <person name="Lapidus A."/>
            <person name="Lindquist E."/>
            <person name="Lipzen A."/>
            <person name="Meier-Kolthoff J.P."/>
            <person name="Ohm R.A."/>
            <person name="Otillar R.P."/>
            <person name="Pangilinan J."/>
            <person name="Peng Y."/>
            <person name="Rokas A."/>
            <person name="Rosa C.A."/>
            <person name="Scheuner C."/>
            <person name="Sibirny A.A."/>
            <person name="Slot J.C."/>
            <person name="Stielow J.B."/>
            <person name="Sun H."/>
            <person name="Kurtzman C.P."/>
            <person name="Blackwell M."/>
            <person name="Jeffries T.W."/>
            <person name="Grigoriev I.V."/>
        </authorList>
    </citation>
    <scope>NUCLEOTIDE SEQUENCE [LARGE SCALE GENOMIC DNA]</scope>
    <source>
        <strain evidence="2">NRRL Y-17796</strain>
    </source>
</reference>
<sequence>MLACSVASYMLYVDLSEEAVDLYNQIRCRGVLITDDHYRSSSAVVAKNTTYSRNQVWQTNALWTH</sequence>
<dbReference type="EMBL" id="KV453843">
    <property type="protein sequence ID" value="ODV88963.1"/>
    <property type="molecule type" value="Genomic_DNA"/>
</dbReference>
<dbReference type="Proteomes" id="UP000095023">
    <property type="component" value="Unassembled WGS sequence"/>
</dbReference>
<dbReference type="AlphaFoldDB" id="A0A1E4TB81"/>